<dbReference type="EMBL" id="JACGWJ010000020">
    <property type="protein sequence ID" value="KAL0340737.1"/>
    <property type="molecule type" value="Genomic_DNA"/>
</dbReference>
<feature type="domain" description="DUF7795" evidence="1">
    <location>
        <begin position="9"/>
        <end position="98"/>
    </location>
</feature>
<accession>A0AAW2NCX7</accession>
<reference evidence="2" key="2">
    <citation type="journal article" date="2024" name="Plant">
        <title>Genomic evolution and insights into agronomic trait innovations of Sesamum species.</title>
        <authorList>
            <person name="Miao H."/>
            <person name="Wang L."/>
            <person name="Qu L."/>
            <person name="Liu H."/>
            <person name="Sun Y."/>
            <person name="Le M."/>
            <person name="Wang Q."/>
            <person name="Wei S."/>
            <person name="Zheng Y."/>
            <person name="Lin W."/>
            <person name="Duan Y."/>
            <person name="Cao H."/>
            <person name="Xiong S."/>
            <person name="Wang X."/>
            <person name="Wei L."/>
            <person name="Li C."/>
            <person name="Ma Q."/>
            <person name="Ju M."/>
            <person name="Zhao R."/>
            <person name="Li G."/>
            <person name="Mu C."/>
            <person name="Tian Q."/>
            <person name="Mei H."/>
            <person name="Zhang T."/>
            <person name="Gao T."/>
            <person name="Zhang H."/>
        </authorList>
    </citation>
    <scope>NUCLEOTIDE SEQUENCE</scope>
    <source>
        <strain evidence="2">G02</strain>
    </source>
</reference>
<evidence type="ECO:0000313" key="2">
    <source>
        <dbReference type="EMBL" id="KAL0340737.1"/>
    </source>
</evidence>
<dbReference type="AlphaFoldDB" id="A0AAW2NCX7"/>
<gene>
    <name evidence="2" type="ORF">Sradi_4590500</name>
</gene>
<dbReference type="PANTHER" id="PTHR35305">
    <property type="entry name" value="FAD-BINDING PROTEIN"/>
    <property type="match status" value="1"/>
</dbReference>
<comment type="caution">
    <text evidence="2">The sequence shown here is derived from an EMBL/GenBank/DDBJ whole genome shotgun (WGS) entry which is preliminary data.</text>
</comment>
<proteinExistence type="predicted"/>
<organism evidence="2">
    <name type="scientific">Sesamum radiatum</name>
    <name type="common">Black benniseed</name>
    <dbReference type="NCBI Taxonomy" id="300843"/>
    <lineage>
        <taxon>Eukaryota</taxon>
        <taxon>Viridiplantae</taxon>
        <taxon>Streptophyta</taxon>
        <taxon>Embryophyta</taxon>
        <taxon>Tracheophyta</taxon>
        <taxon>Spermatophyta</taxon>
        <taxon>Magnoliopsida</taxon>
        <taxon>eudicotyledons</taxon>
        <taxon>Gunneridae</taxon>
        <taxon>Pentapetalae</taxon>
        <taxon>asterids</taxon>
        <taxon>lamiids</taxon>
        <taxon>Lamiales</taxon>
        <taxon>Pedaliaceae</taxon>
        <taxon>Sesamum</taxon>
    </lineage>
</organism>
<dbReference type="PANTHER" id="PTHR35305:SF2">
    <property type="entry name" value="FAD-BINDING PROTEIN"/>
    <property type="match status" value="1"/>
</dbReference>
<evidence type="ECO:0000259" key="1">
    <source>
        <dbReference type="Pfam" id="PF25071"/>
    </source>
</evidence>
<protein>
    <recommendedName>
        <fullName evidence="1">DUF7795 domain-containing protein</fullName>
    </recommendedName>
</protein>
<dbReference type="Pfam" id="PF25071">
    <property type="entry name" value="DUF7795"/>
    <property type="match status" value="1"/>
</dbReference>
<dbReference type="InterPro" id="IPR056697">
    <property type="entry name" value="DUF7795"/>
</dbReference>
<sequence length="132" mass="14552">MENEEHGHSESKDEIIKIYSEFMLRITKFEELVSIGSRLLLGFHQALGFLVRPPIDKTSSLVERIIKAHGSTRVLSYVEAGCLNTHDSVQNVSKCKSINSAPSFSKCNEQLGLVIGKHSVLSGIGIKLLSDI</sequence>
<name>A0AAW2NCX7_SESRA</name>
<reference evidence="2" key="1">
    <citation type="submission" date="2020-06" db="EMBL/GenBank/DDBJ databases">
        <authorList>
            <person name="Li T."/>
            <person name="Hu X."/>
            <person name="Zhang T."/>
            <person name="Song X."/>
            <person name="Zhang H."/>
            <person name="Dai N."/>
            <person name="Sheng W."/>
            <person name="Hou X."/>
            <person name="Wei L."/>
        </authorList>
    </citation>
    <scope>NUCLEOTIDE SEQUENCE</scope>
    <source>
        <strain evidence="2">G02</strain>
        <tissue evidence="2">Leaf</tissue>
    </source>
</reference>